<dbReference type="RefSeq" id="XP_054938329.1">
    <property type="nucleotide sequence ID" value="XM_055082354.1"/>
</dbReference>
<feature type="compositionally biased region" description="Basic residues" evidence="1">
    <location>
        <begin position="108"/>
        <end position="119"/>
    </location>
</feature>
<feature type="region of interest" description="Disordered" evidence="1">
    <location>
        <begin position="1"/>
        <end position="146"/>
    </location>
</feature>
<sequence>MASSHPPRAAIGDRLLPGGPGPSPEAEDDPGEAFEFDDSDDDDEDTSAGLGVPGAAPEKEAEDAPLIHLDSAPVADPDPEAAPPQTQGPAVVSNGDAVDTAFSGVRRSSWRRKSSRRSKSPASPPPPQVSAPGGPFQPPPPPPRLTHALLTIRQAHLVCSRSLAREPGF</sequence>
<evidence type="ECO:0000313" key="3">
    <source>
        <dbReference type="RefSeq" id="XP_054938329.1"/>
    </source>
</evidence>
<dbReference type="AlphaFoldDB" id="A0A9W2WGM8"/>
<feature type="compositionally biased region" description="Pro residues" evidence="1">
    <location>
        <begin position="122"/>
        <end position="144"/>
    </location>
</feature>
<gene>
    <name evidence="3" type="primary">ARHGEF10L</name>
</gene>
<evidence type="ECO:0000313" key="2">
    <source>
        <dbReference type="Proteomes" id="UP000248484"/>
    </source>
</evidence>
<organism evidence="2 3">
    <name type="scientific">Physeter macrocephalus</name>
    <name type="common">Sperm whale</name>
    <name type="synonym">Physeter catodon</name>
    <dbReference type="NCBI Taxonomy" id="9755"/>
    <lineage>
        <taxon>Eukaryota</taxon>
        <taxon>Metazoa</taxon>
        <taxon>Chordata</taxon>
        <taxon>Craniata</taxon>
        <taxon>Vertebrata</taxon>
        <taxon>Euteleostomi</taxon>
        <taxon>Mammalia</taxon>
        <taxon>Eutheria</taxon>
        <taxon>Laurasiatheria</taxon>
        <taxon>Artiodactyla</taxon>
        <taxon>Whippomorpha</taxon>
        <taxon>Cetacea</taxon>
        <taxon>Odontoceti</taxon>
        <taxon>Physeteridae</taxon>
        <taxon>Physeter</taxon>
    </lineage>
</organism>
<dbReference type="KEGG" id="pcad:114485978"/>
<keyword evidence="2" id="KW-1185">Reference proteome</keyword>
<proteinExistence type="predicted"/>
<evidence type="ECO:0000256" key="1">
    <source>
        <dbReference type="SAM" id="MobiDB-lite"/>
    </source>
</evidence>
<dbReference type="Proteomes" id="UP000248484">
    <property type="component" value="Chromosome 3"/>
</dbReference>
<accession>A0A9W2WGM8</accession>
<dbReference type="CTD" id="55160"/>
<name>A0A9W2WGM8_PHYMC</name>
<reference evidence="3" key="1">
    <citation type="submission" date="2025-08" db="UniProtKB">
        <authorList>
            <consortium name="RefSeq"/>
        </authorList>
    </citation>
    <scope>IDENTIFICATION</scope>
    <source>
        <tissue evidence="3">Muscle</tissue>
    </source>
</reference>
<dbReference type="GeneID" id="114485978"/>
<dbReference type="OrthoDB" id="10476909at2759"/>
<protein>
    <submittedName>
        <fullName evidence="3">Rho guanine nucleotide exchange factor 10-like protein</fullName>
    </submittedName>
</protein>
<feature type="compositionally biased region" description="Acidic residues" evidence="1">
    <location>
        <begin position="25"/>
        <end position="46"/>
    </location>
</feature>